<evidence type="ECO:0000256" key="5">
    <source>
        <dbReference type="SAM" id="MobiDB-lite"/>
    </source>
</evidence>
<evidence type="ECO:0000256" key="4">
    <source>
        <dbReference type="PROSITE-ProRule" id="PRU01131"/>
    </source>
</evidence>
<keyword evidence="2" id="KW-0479">Metal-binding</keyword>
<feature type="compositionally biased region" description="Low complexity" evidence="5">
    <location>
        <begin position="91"/>
        <end position="100"/>
    </location>
</feature>
<name>A0AAW2W1P5_SESRA</name>
<dbReference type="AlphaFoldDB" id="A0AAW2W1P5"/>
<evidence type="ECO:0000256" key="2">
    <source>
        <dbReference type="ARBA" id="ARBA00022723"/>
    </source>
</evidence>
<reference evidence="7" key="2">
    <citation type="journal article" date="2024" name="Plant">
        <title>Genomic evolution and insights into agronomic trait innovations of Sesamum species.</title>
        <authorList>
            <person name="Miao H."/>
            <person name="Wang L."/>
            <person name="Qu L."/>
            <person name="Liu H."/>
            <person name="Sun Y."/>
            <person name="Le M."/>
            <person name="Wang Q."/>
            <person name="Wei S."/>
            <person name="Zheng Y."/>
            <person name="Lin W."/>
            <person name="Duan Y."/>
            <person name="Cao H."/>
            <person name="Xiong S."/>
            <person name="Wang X."/>
            <person name="Wei L."/>
            <person name="Li C."/>
            <person name="Ma Q."/>
            <person name="Ju M."/>
            <person name="Zhao R."/>
            <person name="Li G."/>
            <person name="Mu C."/>
            <person name="Tian Q."/>
            <person name="Mei H."/>
            <person name="Zhang T."/>
            <person name="Gao T."/>
            <person name="Zhang H."/>
        </authorList>
    </citation>
    <scope>NUCLEOTIDE SEQUENCE</scope>
    <source>
        <strain evidence="7">G02</strain>
    </source>
</reference>
<dbReference type="PANTHER" id="PTHR46443:SF3">
    <property type="entry name" value="PROTEIN MARD1"/>
    <property type="match status" value="1"/>
</dbReference>
<organism evidence="7">
    <name type="scientific">Sesamum radiatum</name>
    <name type="common">Black benniseed</name>
    <dbReference type="NCBI Taxonomy" id="300843"/>
    <lineage>
        <taxon>Eukaryota</taxon>
        <taxon>Viridiplantae</taxon>
        <taxon>Streptophyta</taxon>
        <taxon>Embryophyta</taxon>
        <taxon>Tracheophyta</taxon>
        <taxon>Spermatophyta</taxon>
        <taxon>Magnoliopsida</taxon>
        <taxon>eudicotyledons</taxon>
        <taxon>Gunneridae</taxon>
        <taxon>Pentapetalae</taxon>
        <taxon>asterids</taxon>
        <taxon>lamiids</taxon>
        <taxon>Lamiales</taxon>
        <taxon>Pedaliaceae</taxon>
        <taxon>Sesamum</taxon>
    </lineage>
</organism>
<accession>A0AAW2W1P5</accession>
<evidence type="ECO:0000256" key="3">
    <source>
        <dbReference type="ARBA" id="ARBA00022771"/>
    </source>
</evidence>
<reference evidence="7" key="1">
    <citation type="submission" date="2020-06" db="EMBL/GenBank/DDBJ databases">
        <authorList>
            <person name="Li T."/>
            <person name="Hu X."/>
            <person name="Zhang T."/>
            <person name="Song X."/>
            <person name="Zhang H."/>
            <person name="Dai N."/>
            <person name="Sheng W."/>
            <person name="Hou X."/>
            <person name="Wei L."/>
        </authorList>
    </citation>
    <scope>NUCLEOTIDE SEQUENCE</scope>
    <source>
        <strain evidence="7">G02</strain>
        <tissue evidence="7">Leaf</tissue>
    </source>
</reference>
<feature type="zinc finger region" description="FLZ-type" evidence="4">
    <location>
        <begin position="256"/>
        <end position="300"/>
    </location>
</feature>
<dbReference type="GO" id="GO:0008270">
    <property type="term" value="F:zinc ion binding"/>
    <property type="evidence" value="ECO:0007669"/>
    <property type="project" value="UniProtKB-KW"/>
</dbReference>
<dbReference type="InterPro" id="IPR007650">
    <property type="entry name" value="Zf-FLZ_dom"/>
</dbReference>
<evidence type="ECO:0000256" key="1">
    <source>
        <dbReference type="ARBA" id="ARBA00009374"/>
    </source>
</evidence>
<dbReference type="InterPro" id="IPR044593">
    <property type="entry name" value="FLZ8/MARD1"/>
</dbReference>
<gene>
    <name evidence="7" type="ORF">Sradi_0279600</name>
</gene>
<dbReference type="PROSITE" id="PS51795">
    <property type="entry name" value="ZF_FLZ"/>
    <property type="match status" value="1"/>
</dbReference>
<proteinExistence type="inferred from homology"/>
<protein>
    <submittedName>
        <fullName evidence="7">FCS-Like Zinc finger 8</fullName>
    </submittedName>
</protein>
<sequence>MLRNRSRAVSSKQAFMADHTSLLSPTKNPSSPISSFLGSPRFFNGFLAKTLSDADTSVMSPTSILDTKNSSSFVNPFAYESLLSKPPTPSPETNNSTNKPEPQATGLALIDSIIQENDDGSDGNLSKPINRMVLFGSKLKVQIPAINPQSSHSPAESPKSPADFGIKTRNSQLLNPFTGSSPAKDFSRQLSLKEMELSEEYTCVISHGPNPRTTHIFDGCIVESCCGVDAKDSDHNKYREVTSFEETDVSTSPSANFLSFCHNCKDILGQGKDIYMYRGEKAFCSHECRSQEILFEGMKNQEVEDAS</sequence>
<dbReference type="PANTHER" id="PTHR46443">
    <property type="entry name" value="FCS-LIKE ZINC FINGER 8"/>
    <property type="match status" value="1"/>
</dbReference>
<feature type="domain" description="FLZ-type" evidence="6">
    <location>
        <begin position="256"/>
        <end position="300"/>
    </location>
</feature>
<comment type="similarity">
    <text evidence="1">Belongs to the FLZ family.</text>
</comment>
<keyword evidence="3" id="KW-0862">Zinc</keyword>
<evidence type="ECO:0000313" key="7">
    <source>
        <dbReference type="EMBL" id="KAL0435717.1"/>
    </source>
</evidence>
<dbReference type="EMBL" id="JACGWJ010000002">
    <property type="protein sequence ID" value="KAL0435717.1"/>
    <property type="molecule type" value="Genomic_DNA"/>
</dbReference>
<dbReference type="Pfam" id="PF04570">
    <property type="entry name" value="zf-FLZ"/>
    <property type="match status" value="1"/>
</dbReference>
<feature type="region of interest" description="Disordered" evidence="5">
    <location>
        <begin position="81"/>
        <end position="103"/>
    </location>
</feature>
<comment type="caution">
    <text evidence="7">The sequence shown here is derived from an EMBL/GenBank/DDBJ whole genome shotgun (WGS) entry which is preliminary data.</text>
</comment>
<keyword evidence="3" id="KW-0863">Zinc-finger</keyword>
<evidence type="ECO:0000259" key="6">
    <source>
        <dbReference type="PROSITE" id="PS51795"/>
    </source>
</evidence>